<proteinExistence type="predicted"/>
<protein>
    <submittedName>
        <fullName evidence="1">Uncharacterized protein</fullName>
    </submittedName>
</protein>
<accession>A0A1W0E7X2</accession>
<comment type="caution">
    <text evidence="1">The sequence shown here is derived from an EMBL/GenBank/DDBJ whole genome shotgun (WGS) entry which is preliminary data.</text>
</comment>
<reference evidence="1 2" key="1">
    <citation type="journal article" date="2017" name="Environ. Microbiol.">
        <title>Decay of the glycolytic pathway and adaptation to intranuclear parasitism within Enterocytozoonidae microsporidia.</title>
        <authorList>
            <person name="Wiredu Boakye D."/>
            <person name="Jaroenlak P."/>
            <person name="Prachumwat A."/>
            <person name="Williams T.A."/>
            <person name="Bateman K.S."/>
            <person name="Itsathitphaisarn O."/>
            <person name="Sritunyalucksana K."/>
            <person name="Paszkiewicz K.H."/>
            <person name="Moore K.A."/>
            <person name="Stentiford G.D."/>
            <person name="Williams B.A."/>
        </authorList>
    </citation>
    <scope>NUCLEOTIDE SEQUENCE [LARGE SCALE GENOMIC DNA]</scope>
    <source>
        <strain evidence="1 2">TH1</strain>
    </source>
</reference>
<organism evidence="1 2">
    <name type="scientific">Ecytonucleospora hepatopenaei</name>
    <dbReference type="NCBI Taxonomy" id="646526"/>
    <lineage>
        <taxon>Eukaryota</taxon>
        <taxon>Fungi</taxon>
        <taxon>Fungi incertae sedis</taxon>
        <taxon>Microsporidia</taxon>
        <taxon>Enterocytozoonidae</taxon>
        <taxon>Ecytonucleospora</taxon>
    </lineage>
</organism>
<dbReference type="EMBL" id="MNPJ01000010">
    <property type="protein sequence ID" value="OQS55364.1"/>
    <property type="molecule type" value="Genomic_DNA"/>
</dbReference>
<sequence length="76" mass="9160">MIKEIKAAIESKNIDKLLTYTKDIPEEEIENAINLYEKFYEEEMGRSMFIYNFIQSIREYRENQFTGEEGIKIIEK</sequence>
<dbReference type="AlphaFoldDB" id="A0A1W0E7X2"/>
<gene>
    <name evidence="1" type="ORF">EHP00_730</name>
</gene>
<keyword evidence="2" id="KW-1185">Reference proteome</keyword>
<dbReference type="Proteomes" id="UP000192758">
    <property type="component" value="Unassembled WGS sequence"/>
</dbReference>
<evidence type="ECO:0000313" key="2">
    <source>
        <dbReference type="Proteomes" id="UP000192758"/>
    </source>
</evidence>
<name>A0A1W0E7X2_9MICR</name>
<evidence type="ECO:0000313" key="1">
    <source>
        <dbReference type="EMBL" id="OQS55364.1"/>
    </source>
</evidence>
<dbReference type="VEuPathDB" id="MicrosporidiaDB:EHP00_730"/>